<feature type="region of interest" description="Disordered" evidence="2">
    <location>
        <begin position="482"/>
        <end position="522"/>
    </location>
</feature>
<feature type="compositionally biased region" description="Low complexity" evidence="2">
    <location>
        <begin position="1747"/>
        <end position="1782"/>
    </location>
</feature>
<feature type="compositionally biased region" description="Basic and acidic residues" evidence="2">
    <location>
        <begin position="284"/>
        <end position="302"/>
    </location>
</feature>
<feature type="compositionally biased region" description="Basic and acidic residues" evidence="2">
    <location>
        <begin position="1360"/>
        <end position="1371"/>
    </location>
</feature>
<feature type="region of interest" description="Disordered" evidence="2">
    <location>
        <begin position="726"/>
        <end position="756"/>
    </location>
</feature>
<feature type="compositionally biased region" description="Gly residues" evidence="2">
    <location>
        <begin position="1407"/>
        <end position="1417"/>
    </location>
</feature>
<feature type="region of interest" description="Disordered" evidence="2">
    <location>
        <begin position="840"/>
        <end position="878"/>
    </location>
</feature>
<feature type="compositionally biased region" description="Basic and acidic residues" evidence="2">
    <location>
        <begin position="963"/>
        <end position="972"/>
    </location>
</feature>
<dbReference type="Proteomes" id="UP001159641">
    <property type="component" value="Unassembled WGS sequence"/>
</dbReference>
<accession>A0AB34HG80</accession>
<feature type="region of interest" description="Disordered" evidence="2">
    <location>
        <begin position="1518"/>
        <end position="1588"/>
    </location>
</feature>
<feature type="region of interest" description="Disordered" evidence="2">
    <location>
        <begin position="665"/>
        <end position="684"/>
    </location>
</feature>
<evidence type="ECO:0000256" key="1">
    <source>
        <dbReference type="SAM" id="Coils"/>
    </source>
</evidence>
<feature type="compositionally biased region" description="Low complexity" evidence="2">
    <location>
        <begin position="909"/>
        <end position="920"/>
    </location>
</feature>
<feature type="compositionally biased region" description="Polar residues" evidence="2">
    <location>
        <begin position="1281"/>
        <end position="1293"/>
    </location>
</feature>
<feature type="compositionally biased region" description="Polar residues" evidence="2">
    <location>
        <begin position="1643"/>
        <end position="1659"/>
    </location>
</feature>
<feature type="region of interest" description="Disordered" evidence="2">
    <location>
        <begin position="626"/>
        <end position="658"/>
    </location>
</feature>
<comment type="caution">
    <text evidence="4">The sequence shown here is derived from an EMBL/GenBank/DDBJ whole genome shotgun (WGS) entry which is preliminary data.</text>
</comment>
<sequence length="2338" mass="249326">MMPGETHSAAPGTAADLSRCQGCASLQQKPSGLMTKVRVEWRSKEKQSYTGSIQEIRMRKMEGREQAMAFASVLSIFRENITLHHQVEQMLQKISPLQKCQEELGSLKAELEEKKDTHQEYARVKEECLKTDAQKKKLEAKVKKLEGYFENFINGNYKCGKLLFSLISLHSLNKEAAVKQTQDFKQLRNEKKILEKEFRKTQSHVRPPAEGSQQCPWVAPSYIPSRTSTPLSTANTARVLFSQEKLDEFSKQKNEKGKVKLLLKELWLCINTTHRLPGESSRFVPEKPAKENPRSFESREDGVPPPAGGSPLRTSAVQTCLAELSMEIEGDFSACDDAGRERPGGAACRDDGVSQEDRNPEAVTQGTEDDRADFSDRDHSFDEDLQAAVDFFKLLPPLLSPVPSPPLLSTPHLGAFPSSLSPAVAPIMGPWWSPRCWEACCQRGLDTELTPEGGRAEGGGSVSSERASRPSVWREIYFGECTDSSDHDSAQHRNSEPVSEDDTPESLDCFSSSGKSKGTGTWEEKLQPHEATQALNTLEVSEVTAVGFGTFTANLRGPAAAFPSAHEKHWTVSSESVSEGEKGVLEVREMDGSVQTEKTRPIATGSERVETLSSSLALEEGVALGTSASCQPPLGPWPSNEPSAPEGKTPVSGVIGSPKSEVTKRTLTDGVPSASGRLSTSGHFQGLSGELEKEREAMPGFVLGDPSAPGAAGAALAAAALGLGEESSSPVASGASSLCGHPRSPPGLEDDAETSLPTEAGPLELRRLEQAAMFTMTDVHSGPPECPIGEGHLENSLRALSPVSEASDSNGQRGSEVGCTTLVRGMNDICSLLQSGFSGAARGGPGERPGPRVELTPSRSDFTSSAGPQSGLIRSGFGFGKSTSWHHSDLLRRSGEERLGPQPEREQEAAASSESRGSASTPECAGEDNSPAGFRAPASLLPNQVSVITKQARPETMQGARWEPSRLARREPPLVTDVDNGAGRTPSGARCGERAHTAPRSRGAAATESAAPRVSSPWRKSDFDSPGGSLPVESSCYPTDSTLSFSSGDILVPNQDVVMEAAVQEEVQEQSPCLPATDVDTSRLDVDKLPATEVTLSRGFPAGDTVRASGEALAVTRDPSVVEHGPKEHLQLPSHTPGGASPAALDTAETALSPAFGSKGEEKRAVPQSSLPGALHCYTGIREAGGGDTEVEESEAPSCSEGENDPEAGLEDGQQSAVGASGRGLGAAGAGVAETRPSVEVGRLAAALRDCTLGALSETAGLSASEVVMFLESCQLGGYSSGDSVSECSSKGTLNEGMNKELKQREPSGEKYRKHVCEEEALEASEGCTGSSEDDDCPSKGTRQLAQRSLETLPRALTRVRQELQADREDAGGQDAPDGVTAEHEEEQVLPRETAGSSAPLTPAGSGARGGSPTGGGPDHENTHSRSGGNLDATRPVDGKEGVSSEPPEPSPLCAAPGVGPGDMAFQCQISTVTSEVINVLINNDQNLVIEKGDNWTIINGVTLMPDVDQVILCDAPEDAPVSPDPEGLAAGFIPVPSEEKSPETGRPGLPSQEPQCGSSVAGTQGDISSSGQSANFDKSRLRNRPVKPSVRISAEIYDQNFETQTVPSDHTYCNSKLEPLSKNKSRAKISNRDQTHKPVKTLASSRVETTQSEVSPSFSGERGNGKTQRSQTQTILASADTSTPADCCADTLSKIRQEVGPPLPPLLAPLIATPPRTSQPASPLTSSSSPSSPVSPRGPISPPCEIPVSPVVSPVVSPLLEEPGHSSPPHASPSPSTAPASDRVLSSPLQFCAATPKHAVPVPGRLPPFASAHPAVAAPQENSVKILDTMYPELSARARTLSILKGNIQLTRGPPANPKNLPGPASAIRGFKAITSSSTAFVKAGGSSGGDCKRDKSRDLGPPQDSGGKRAPSAGTPRSAKRLRLDSGSPEPELPSEGVSRSPQRNPSQAAAVRAEEEGRRLLAVGAVSQSPLSPKETVESYDGAVAEALKKIAESSFDLLPVIRSHVYVGNISKKPVMRDQEKEVVYEFSTTKKPLAECLLHSILSELKIQKMSVEHNYIHALCRVYVGICRQLGDLERARLFCYSLLKEDFPESEKLTLFIANMWHDIFISQSVINKAMQLVARQRAKGEVLNCLRAFLNWEKNAPADVGFMVSKLLLTIQLCPKTEFQSSERFGEDLSDNTWEYICAIDLLCCHQKWIWTHDNIISKELWPVMDKWIKYRKGHANIAYTPDIIIASILRLIGRLGQLGLKEGFPSAVKNISAVIGMFIQHAQDEDIPWGIQLAAVYALCDLSPSNPAEISKILEAWRTETSRRIPSAVLSSLEEVSTLCTEERG</sequence>
<dbReference type="EMBL" id="JAIQCJ010001309">
    <property type="protein sequence ID" value="KAJ8791108.1"/>
    <property type="molecule type" value="Genomic_DNA"/>
</dbReference>
<feature type="coiled-coil region" evidence="1">
    <location>
        <begin position="97"/>
        <end position="141"/>
    </location>
</feature>
<feature type="compositionally biased region" description="Polar residues" evidence="2">
    <location>
        <begin position="1666"/>
        <end position="1685"/>
    </location>
</feature>
<feature type="compositionally biased region" description="Basic and acidic residues" evidence="2">
    <location>
        <begin position="1298"/>
        <end position="1318"/>
    </location>
</feature>
<feature type="compositionally biased region" description="Polar residues" evidence="2">
    <location>
        <begin position="1341"/>
        <end position="1350"/>
    </location>
</feature>
<feature type="compositionally biased region" description="Polar residues" evidence="2">
    <location>
        <begin position="1553"/>
        <end position="1577"/>
    </location>
</feature>
<feature type="region of interest" description="Disordered" evidence="2">
    <location>
        <begin position="1607"/>
        <end position="1785"/>
    </location>
</feature>
<feature type="compositionally biased region" description="Basic and acidic residues" evidence="2">
    <location>
        <begin position="1381"/>
        <end position="1390"/>
    </location>
</feature>
<name>A0AB34HG80_ESCRO</name>
<feature type="compositionally biased region" description="Low complexity" evidence="2">
    <location>
        <begin position="511"/>
        <end position="521"/>
    </location>
</feature>
<protein>
    <recommendedName>
        <fullName evidence="3">Little elongation complex subunit 1 C-terminal domain-containing protein</fullName>
    </recommendedName>
</protein>
<feature type="region of interest" description="Disordered" evidence="2">
    <location>
        <begin position="1118"/>
        <end position="1144"/>
    </location>
</feature>
<reference evidence="4 5" key="1">
    <citation type="submission" date="2022-11" db="EMBL/GenBank/DDBJ databases">
        <title>Whole genome sequence of Eschrichtius robustus ER-17-0199.</title>
        <authorList>
            <person name="Bruniche-Olsen A."/>
            <person name="Black A.N."/>
            <person name="Fields C.J."/>
            <person name="Walden K."/>
            <person name="Dewoody J.A."/>
        </authorList>
    </citation>
    <scope>NUCLEOTIDE SEQUENCE [LARGE SCALE GENOMIC DNA]</scope>
    <source>
        <strain evidence="4">ER-17-0199</strain>
        <tissue evidence="4">Blubber</tissue>
    </source>
</reference>
<evidence type="ECO:0000256" key="2">
    <source>
        <dbReference type="SAM" id="MobiDB-lite"/>
    </source>
</evidence>
<feature type="region of interest" description="Disordered" evidence="2">
    <location>
        <begin position="1279"/>
        <end position="1458"/>
    </location>
</feature>
<feature type="compositionally biased region" description="Low complexity" evidence="2">
    <location>
        <begin position="726"/>
        <end position="737"/>
    </location>
</feature>
<feature type="compositionally biased region" description="Basic and acidic residues" evidence="2">
    <location>
        <begin position="1120"/>
        <end position="1130"/>
    </location>
</feature>
<feature type="region of interest" description="Disordered" evidence="2">
    <location>
        <begin position="1883"/>
        <end position="1957"/>
    </location>
</feature>
<feature type="region of interest" description="Disordered" evidence="2">
    <location>
        <begin position="447"/>
        <end position="468"/>
    </location>
</feature>
<feature type="compositionally biased region" description="Polar residues" evidence="2">
    <location>
        <begin position="857"/>
        <end position="868"/>
    </location>
</feature>
<feature type="region of interest" description="Disordered" evidence="2">
    <location>
        <begin position="894"/>
        <end position="1030"/>
    </location>
</feature>
<evidence type="ECO:0000313" key="5">
    <source>
        <dbReference type="Proteomes" id="UP001159641"/>
    </source>
</evidence>
<dbReference type="InterPro" id="IPR057881">
    <property type="entry name" value="ICE1_C"/>
</dbReference>
<feature type="region of interest" description="Disordered" evidence="2">
    <location>
        <begin position="1179"/>
        <end position="1236"/>
    </location>
</feature>
<feature type="region of interest" description="Disordered" evidence="2">
    <location>
        <begin position="334"/>
        <end position="374"/>
    </location>
</feature>
<feature type="domain" description="Little elongation complex subunit 1 C-terminal" evidence="3">
    <location>
        <begin position="2137"/>
        <end position="2329"/>
    </location>
</feature>
<feature type="region of interest" description="Disordered" evidence="2">
    <location>
        <begin position="278"/>
        <end position="313"/>
    </location>
</feature>
<gene>
    <name evidence="4" type="ORF">J1605_020778</name>
</gene>
<dbReference type="Pfam" id="PF25817">
    <property type="entry name" value="ICE1_C"/>
    <property type="match status" value="1"/>
</dbReference>
<proteinExistence type="predicted"/>
<keyword evidence="5" id="KW-1185">Reference proteome</keyword>
<evidence type="ECO:0000259" key="3">
    <source>
        <dbReference type="Pfam" id="PF25817"/>
    </source>
</evidence>
<feature type="compositionally biased region" description="Low complexity" evidence="2">
    <location>
        <begin position="1709"/>
        <end position="1739"/>
    </location>
</feature>
<feature type="compositionally biased region" description="Polar residues" evidence="2">
    <location>
        <begin position="1940"/>
        <end position="1950"/>
    </location>
</feature>
<dbReference type="PANTHER" id="PTHR11852">
    <property type="entry name" value="PLATELET-ACTIVATING FACTOR ACETYLHYDROLASE"/>
    <property type="match status" value="1"/>
</dbReference>
<organism evidence="4 5">
    <name type="scientific">Eschrichtius robustus</name>
    <name type="common">California gray whale</name>
    <name type="synonym">Eschrichtius gibbosus</name>
    <dbReference type="NCBI Taxonomy" id="9764"/>
    <lineage>
        <taxon>Eukaryota</taxon>
        <taxon>Metazoa</taxon>
        <taxon>Chordata</taxon>
        <taxon>Craniata</taxon>
        <taxon>Vertebrata</taxon>
        <taxon>Euteleostomi</taxon>
        <taxon>Mammalia</taxon>
        <taxon>Eutheria</taxon>
        <taxon>Laurasiatheria</taxon>
        <taxon>Artiodactyla</taxon>
        <taxon>Whippomorpha</taxon>
        <taxon>Cetacea</taxon>
        <taxon>Mysticeti</taxon>
        <taxon>Eschrichtiidae</taxon>
        <taxon>Eschrichtius</taxon>
    </lineage>
</organism>
<dbReference type="PANTHER" id="PTHR11852:SF4">
    <property type="entry name" value="LITTLE ELONGATION COMPLEX SUBUNIT 1"/>
    <property type="match status" value="1"/>
</dbReference>
<keyword evidence="1" id="KW-0175">Coiled coil</keyword>
<feature type="compositionally biased region" description="Basic and acidic residues" evidence="2">
    <location>
        <begin position="894"/>
        <end position="908"/>
    </location>
</feature>
<evidence type="ECO:0000313" key="4">
    <source>
        <dbReference type="EMBL" id="KAJ8791108.1"/>
    </source>
</evidence>
<feature type="coiled-coil region" evidence="1">
    <location>
        <begin position="177"/>
        <end position="204"/>
    </location>
</feature>
<feature type="compositionally biased region" description="Basic and acidic residues" evidence="2">
    <location>
        <begin position="484"/>
        <end position="495"/>
    </location>
</feature>
<feature type="compositionally biased region" description="Basic and acidic residues" evidence="2">
    <location>
        <begin position="337"/>
        <end position="360"/>
    </location>
</feature>